<proteinExistence type="predicted"/>
<keyword evidence="2" id="KW-1185">Reference proteome</keyword>
<sequence length="205" mass="24449">MEMMKSFFTLFFKQPNTPKNKEVYNLQNYHFELIQSQLSNRIIGTPTSHLFDYNIELFMNLLEKHRQFILQLHIKYYLDSWILQSVFVLLCNNTAEICEENKFTDKNFCSTLLLVWDFIEDDYNMVEEILSYFSSICYSSSKINKSSKRKKLVRSKTIFFVMNIGCKLELPSILIPKLTRELNKHHFFGERDSYDCHALSMTLLN</sequence>
<reference evidence="1 2" key="1">
    <citation type="journal article" date="2019" name="PLoS Negl. Trop. Dis.">
        <title>Whole genome sequencing of Entamoeba nuttalli reveals mammalian host-related molecular signatures and a novel octapeptide-repeat surface protein.</title>
        <authorList>
            <person name="Tanaka M."/>
            <person name="Makiuchi T."/>
            <person name="Komiyama T."/>
            <person name="Shiina T."/>
            <person name="Osaki K."/>
            <person name="Tachibana H."/>
        </authorList>
    </citation>
    <scope>NUCLEOTIDE SEQUENCE [LARGE SCALE GENOMIC DNA]</scope>
    <source>
        <strain evidence="1 2">P19-061405</strain>
    </source>
</reference>
<evidence type="ECO:0000313" key="1">
    <source>
        <dbReference type="EMBL" id="GAB1226363.1"/>
    </source>
</evidence>
<dbReference type="Proteomes" id="UP001628156">
    <property type="component" value="Unassembled WGS sequence"/>
</dbReference>
<protein>
    <submittedName>
        <fullName evidence="1">Uncharacterized protein</fullName>
    </submittedName>
</protein>
<comment type="caution">
    <text evidence="1">The sequence shown here is derived from an EMBL/GenBank/DDBJ whole genome shotgun (WGS) entry which is preliminary data.</text>
</comment>
<dbReference type="EMBL" id="BAAFRS010000285">
    <property type="protein sequence ID" value="GAB1226363.1"/>
    <property type="molecule type" value="Genomic_DNA"/>
</dbReference>
<evidence type="ECO:0000313" key="2">
    <source>
        <dbReference type="Proteomes" id="UP001628156"/>
    </source>
</evidence>
<accession>A0ABQ0DU32</accession>
<gene>
    <name evidence="1" type="ORF">ENUP19_0285G0012</name>
</gene>
<organism evidence="1 2">
    <name type="scientific">Entamoeba nuttalli</name>
    <dbReference type="NCBI Taxonomy" id="412467"/>
    <lineage>
        <taxon>Eukaryota</taxon>
        <taxon>Amoebozoa</taxon>
        <taxon>Evosea</taxon>
        <taxon>Archamoebae</taxon>
        <taxon>Mastigamoebida</taxon>
        <taxon>Entamoebidae</taxon>
        <taxon>Entamoeba</taxon>
    </lineage>
</organism>
<name>A0ABQ0DU32_9EUKA</name>